<dbReference type="InterPro" id="IPR045853">
    <property type="entry name" value="Pep_chain_release_fac_I_sf"/>
</dbReference>
<dbReference type="SMART" id="SM00949">
    <property type="entry name" value="PAZ"/>
    <property type="match status" value="1"/>
</dbReference>
<dbReference type="GO" id="GO:0004386">
    <property type="term" value="F:helicase activity"/>
    <property type="evidence" value="ECO:0007669"/>
    <property type="project" value="UniProtKB-KW"/>
</dbReference>
<keyword evidence="9" id="KW-0378">Hydrolase</keyword>
<dbReference type="Gene3D" id="3.30.70.1660">
    <property type="match status" value="1"/>
</dbReference>
<feature type="domain" description="Helicase ATP-binding" evidence="18">
    <location>
        <begin position="177"/>
        <end position="356"/>
    </location>
</feature>
<dbReference type="OrthoDB" id="6513042at2759"/>
<sequence>MPKVFASYVQTSFSGIDVMPLLPEESLKVDLPEEDLEISFSRAGGKGGQNVNKVESAVRITHIPTGVTVRCTEERSQLANKIKALSRLKAKLLVIAEEQRASEIKQIRGDVVKAEWGQQIRNYVFHPYKLVKDVRTGYDTSDITSVMDATEPVDMEMDGTQLSADPLPFARSYQLEALEAAIKQNTIVFLETGSGKTLIAIMLLRSYAYMLRKPSPFIAVFLVPQVVLVKQQAEAVKIHTDLKVGMYWGDMGVDFWEADMWKQQIEKYEVLVMTPAILLSNLRHSFFKLSMIKVLILDECHHASGNHPYACIMKDFFHRQLHSDAAELPRIFGMTASPIKSKGGKSESFYWKIIDELEALMNSKVYTCVSESVLAEFIPHSTPKFKYYRHKEIPYALYAHITNQLKNLKEKHELSLKSLDLSQSTSESISRKMMKFFSALTFCLDELGVWLASKAAWSFSHQETDLFSWEKLDVLGDKIVRSFSFEAYQAFASFLPSDPKWTIADDVTYDLDKGFLTSKVACLIQLLLEYRGLKDLRCIIFVERVITAVVIESLLSNFLPKHNDWKTKYIAGNNSGMQSQTRKKQNEIVEEFRNGMVNIIVATSILEEGLDVQSCNLVIRFDPSSTVCSFIQSRGRARMQNSDYVLMVKSGDRNTHSRLQNYLASGDIMRKESLLHSSLPCTSLEIDLQDDDFYRVESTGASLTLGSSIQLMYFYCSRLPSDGYFKPAPRWDKETCTLHLPKSCPIPDVHVEGNVKILKQIACFEACKQLHQIGALTDNLVPDIVEEEGTQELGCEPYDDVQSSYVPVELVKPFGSNDASISYHCYLIELNQNFGYDIPVHDIVLGMRSELDCDIANMHFDLEVGRGTLTVNFKYVGEIHLSSEQVLLCRKFQITIFRILMDHNLNKLEEVLDGLCLGGNIGVDYLLLPGTKVPQRPLIIDWKCITSVLFPCEEYSKDHVDCSLPNWIYTKNGVVCTCMIQNSLVCTPHNGTLYCITGLLGELNGNSLLSLRDGRALTYKKYFEEWHRINLCFAQQLLLKGRRVFQVQNYLQRCRQQTEKESSHTSVELPPELCSIIMSPISASSLYSFSFIPSIMHHLEALLLAVNLKKIVLDNCTQNIIIPTTTVLEAITTKKCQEKFHLESLEALGDSFLKYAASHQLFKTYQTNHEGLLSVKKDKIVSNAALCKLGCERKLPGFIRNESFDPKKWIIPGDYSESHLLNEELLSGERKMYFRERRRVKSKSVADVVEALIGAFLSTGGEIAAMYFMNWVGIKVDSVHIPYDRHFQVQPEKLVNVRHVESLLNYSFRDPSLLVEALTHGSYMLPEIPGCYQAGLHKHILHASHKLHKDIVYTIENFERLSSESTFGWESETSFPKVLGDVIESLAGAIFVDSGYDKKIVFQSISPLIQPLVTPETMRLHPVRELNEHCQK</sequence>
<dbReference type="PANTHER" id="PTHR14950:SF70">
    <property type="entry name" value="ENDORIBONUCLEASE DICER HOMOLOG 2"/>
    <property type="match status" value="1"/>
</dbReference>
<dbReference type="InterPro" id="IPR000352">
    <property type="entry name" value="Pep_chain_release_fac_I"/>
</dbReference>
<gene>
    <name evidence="21" type="ORF">Pyn_33852</name>
</gene>
<feature type="domain" description="RNase III" evidence="16">
    <location>
        <begin position="1376"/>
        <end position="1395"/>
    </location>
</feature>
<keyword evidence="15" id="KW-0694">RNA-binding</keyword>
<dbReference type="FunFam" id="3.40.50.300:FF:000420">
    <property type="entry name" value="Endoribonuclease dicer-like 1"/>
    <property type="match status" value="1"/>
</dbReference>
<evidence type="ECO:0000256" key="11">
    <source>
        <dbReference type="ARBA" id="ARBA00022840"/>
    </source>
</evidence>
<keyword evidence="4" id="KW-0540">Nuclease</keyword>
<dbReference type="FunFam" id="3.30.160.380:FF:000001">
    <property type="entry name" value="Endoribonuclease dicer-like 1"/>
    <property type="match status" value="1"/>
</dbReference>
<dbReference type="PROSITE" id="PS50821">
    <property type="entry name" value="PAZ"/>
    <property type="match status" value="1"/>
</dbReference>
<proteinExistence type="inferred from homology"/>
<evidence type="ECO:0000256" key="9">
    <source>
        <dbReference type="ARBA" id="ARBA00022801"/>
    </source>
</evidence>
<dbReference type="InterPro" id="IPR003100">
    <property type="entry name" value="PAZ_dom"/>
</dbReference>
<dbReference type="GO" id="GO:0030422">
    <property type="term" value="P:siRNA processing"/>
    <property type="evidence" value="ECO:0007669"/>
    <property type="project" value="TreeGrafter"/>
</dbReference>
<name>A0A314XRT1_PRUYE</name>
<reference evidence="21 22" key="1">
    <citation type="submission" date="2018-02" db="EMBL/GenBank/DDBJ databases">
        <title>Draft genome of wild Prunus yedoensis var. nudiflora.</title>
        <authorList>
            <person name="Baek S."/>
            <person name="Kim J.-H."/>
            <person name="Choi K."/>
            <person name="Kim G.-B."/>
            <person name="Cho A."/>
            <person name="Jang H."/>
            <person name="Shin C.-H."/>
            <person name="Yu H.-J."/>
            <person name="Mun J.-H."/>
        </authorList>
    </citation>
    <scope>NUCLEOTIDE SEQUENCE [LARGE SCALE GENOMIC DNA]</scope>
    <source>
        <strain evidence="22">cv. Jeju island</strain>
        <tissue evidence="21">Leaf</tissue>
    </source>
</reference>
<dbReference type="FunFam" id="3.40.50.300:FF:000705">
    <property type="entry name" value="Endoribonuclease dicer-like protein"/>
    <property type="match status" value="1"/>
</dbReference>
<dbReference type="GO" id="GO:0003747">
    <property type="term" value="F:translation release factor activity"/>
    <property type="evidence" value="ECO:0007669"/>
    <property type="project" value="InterPro"/>
</dbReference>
<dbReference type="PANTHER" id="PTHR14950">
    <property type="entry name" value="DICER-RELATED"/>
    <property type="match status" value="1"/>
</dbReference>
<dbReference type="CDD" id="cd00593">
    <property type="entry name" value="RIBOc"/>
    <property type="match status" value="2"/>
</dbReference>
<dbReference type="SUPFAM" id="SSF69065">
    <property type="entry name" value="RNase III domain-like"/>
    <property type="match status" value="2"/>
</dbReference>
<dbReference type="Gene3D" id="3.30.160.380">
    <property type="entry name" value="Dicer dimerisation domain"/>
    <property type="match status" value="1"/>
</dbReference>
<evidence type="ECO:0000313" key="21">
    <source>
        <dbReference type="EMBL" id="PQP95128.1"/>
    </source>
</evidence>
<evidence type="ECO:0000259" key="20">
    <source>
        <dbReference type="PROSITE" id="PS51327"/>
    </source>
</evidence>
<feature type="domain" description="PAZ" evidence="17">
    <location>
        <begin position="951"/>
        <end position="1078"/>
    </location>
</feature>
<comment type="cofactor">
    <cofactor evidence="1">
        <name>Mn(2+)</name>
        <dbReference type="ChEBI" id="CHEBI:29035"/>
    </cofactor>
</comment>
<dbReference type="SMART" id="SM00487">
    <property type="entry name" value="DEXDc"/>
    <property type="match status" value="1"/>
</dbReference>
<comment type="cofactor">
    <cofactor evidence="2">
        <name>Mg(2+)</name>
        <dbReference type="ChEBI" id="CHEBI:18420"/>
    </cofactor>
</comment>
<evidence type="ECO:0000256" key="13">
    <source>
        <dbReference type="ARBA" id="ARBA00023211"/>
    </source>
</evidence>
<dbReference type="SUPFAM" id="SSF52540">
    <property type="entry name" value="P-loop containing nucleoside triphosphate hydrolases"/>
    <property type="match status" value="1"/>
</dbReference>
<evidence type="ECO:0000256" key="1">
    <source>
        <dbReference type="ARBA" id="ARBA00001936"/>
    </source>
</evidence>
<dbReference type="GO" id="GO:0004525">
    <property type="term" value="F:ribonuclease III activity"/>
    <property type="evidence" value="ECO:0007669"/>
    <property type="project" value="InterPro"/>
</dbReference>
<dbReference type="GO" id="GO:0005634">
    <property type="term" value="C:nucleus"/>
    <property type="evidence" value="ECO:0007669"/>
    <property type="project" value="TreeGrafter"/>
</dbReference>
<dbReference type="STRING" id="2094558.A0A314XRT1"/>
<dbReference type="Gene3D" id="3.40.50.300">
    <property type="entry name" value="P-loop containing nucleotide triphosphate hydrolases"/>
    <property type="match status" value="2"/>
</dbReference>
<keyword evidence="22" id="KW-1185">Reference proteome</keyword>
<protein>
    <submittedName>
        <fullName evidence="21">Endoribonuclease Dicer homolog 2</fullName>
    </submittedName>
</protein>
<dbReference type="InterPro" id="IPR038248">
    <property type="entry name" value="Dicer_dimer_sf"/>
</dbReference>
<evidence type="ECO:0000313" key="22">
    <source>
        <dbReference type="Proteomes" id="UP000250321"/>
    </source>
</evidence>
<evidence type="ECO:0000256" key="8">
    <source>
        <dbReference type="ARBA" id="ARBA00022759"/>
    </source>
</evidence>
<dbReference type="InterPro" id="IPR014001">
    <property type="entry name" value="Helicase_ATP-bd"/>
</dbReference>
<feature type="domain" description="RNase III" evidence="16">
    <location>
        <begin position="1129"/>
        <end position="1261"/>
    </location>
</feature>
<comment type="similarity">
    <text evidence="14 15">Belongs to the helicase family. Dicer subfamily.</text>
</comment>
<dbReference type="GO" id="GO:0005737">
    <property type="term" value="C:cytoplasm"/>
    <property type="evidence" value="ECO:0007669"/>
    <property type="project" value="TreeGrafter"/>
</dbReference>
<feature type="domain" description="Helicase C-terminal" evidence="19">
    <location>
        <begin position="522"/>
        <end position="687"/>
    </location>
</feature>
<dbReference type="SMART" id="SM00490">
    <property type="entry name" value="HELICc"/>
    <property type="match status" value="1"/>
</dbReference>
<keyword evidence="12" id="KW-0460">Magnesium</keyword>
<dbReference type="Gene3D" id="1.10.1520.10">
    <property type="entry name" value="Ribonuclease III domain"/>
    <property type="match status" value="3"/>
</dbReference>
<accession>A0A314XRT1</accession>
<dbReference type="GO" id="GO:0005524">
    <property type="term" value="F:ATP binding"/>
    <property type="evidence" value="ECO:0007669"/>
    <property type="project" value="UniProtKB-KW"/>
</dbReference>
<evidence type="ECO:0000259" key="17">
    <source>
        <dbReference type="PROSITE" id="PS50821"/>
    </source>
</evidence>
<dbReference type="SUPFAM" id="SSF75620">
    <property type="entry name" value="Release factor"/>
    <property type="match status" value="1"/>
</dbReference>
<dbReference type="Pfam" id="PF02170">
    <property type="entry name" value="PAZ"/>
    <property type="match status" value="1"/>
</dbReference>
<dbReference type="SMART" id="SM00535">
    <property type="entry name" value="RIBOc"/>
    <property type="match status" value="2"/>
</dbReference>
<evidence type="ECO:0000259" key="16">
    <source>
        <dbReference type="PROSITE" id="PS50142"/>
    </source>
</evidence>
<keyword evidence="7" id="KW-0547">Nucleotide-binding</keyword>
<evidence type="ECO:0000256" key="2">
    <source>
        <dbReference type="ARBA" id="ARBA00001946"/>
    </source>
</evidence>
<dbReference type="PROSITE" id="PS51192">
    <property type="entry name" value="HELICASE_ATP_BIND_1"/>
    <property type="match status" value="1"/>
</dbReference>
<dbReference type="PROSITE" id="PS00745">
    <property type="entry name" value="RF_PROK_I"/>
    <property type="match status" value="1"/>
</dbReference>
<dbReference type="Pfam" id="PF00472">
    <property type="entry name" value="RF-1"/>
    <property type="match status" value="1"/>
</dbReference>
<evidence type="ECO:0000256" key="6">
    <source>
        <dbReference type="ARBA" id="ARBA00022737"/>
    </source>
</evidence>
<dbReference type="Pfam" id="PF03368">
    <property type="entry name" value="Dicer_dimer"/>
    <property type="match status" value="1"/>
</dbReference>
<dbReference type="InterPro" id="IPR036389">
    <property type="entry name" value="RNase_III_sf"/>
</dbReference>
<dbReference type="Pfam" id="PF00271">
    <property type="entry name" value="Helicase_C"/>
    <property type="match status" value="1"/>
</dbReference>
<dbReference type="Gene3D" id="2.170.260.10">
    <property type="entry name" value="paz domain"/>
    <property type="match status" value="1"/>
</dbReference>
<keyword evidence="10" id="KW-0347">Helicase</keyword>
<evidence type="ECO:0000256" key="15">
    <source>
        <dbReference type="PROSITE-ProRule" id="PRU00657"/>
    </source>
</evidence>
<dbReference type="InterPro" id="IPR036085">
    <property type="entry name" value="PAZ_dom_sf"/>
</dbReference>
<dbReference type="InterPro" id="IPR000999">
    <property type="entry name" value="RNase_III_dom"/>
</dbReference>
<keyword evidence="5" id="KW-0479">Metal-binding</keyword>
<dbReference type="Proteomes" id="UP000250321">
    <property type="component" value="Unassembled WGS sequence"/>
</dbReference>
<evidence type="ECO:0000256" key="12">
    <source>
        <dbReference type="ARBA" id="ARBA00022842"/>
    </source>
</evidence>
<dbReference type="CDD" id="cd18034">
    <property type="entry name" value="DEXHc_dicer"/>
    <property type="match status" value="1"/>
</dbReference>
<dbReference type="InterPro" id="IPR001650">
    <property type="entry name" value="Helicase_C-like"/>
</dbReference>
<comment type="caution">
    <text evidence="21">The sequence shown here is derived from an EMBL/GenBank/DDBJ whole genome shotgun (WGS) entry which is preliminary data.</text>
</comment>
<dbReference type="SUPFAM" id="SSF101690">
    <property type="entry name" value="PAZ domain"/>
    <property type="match status" value="1"/>
</dbReference>
<dbReference type="Pfam" id="PF00270">
    <property type="entry name" value="DEAD"/>
    <property type="match status" value="1"/>
</dbReference>
<dbReference type="InterPro" id="IPR011545">
    <property type="entry name" value="DEAD/DEAH_box_helicase_dom"/>
</dbReference>
<keyword evidence="13" id="KW-0464">Manganese</keyword>
<dbReference type="EMBL" id="PJQY01002273">
    <property type="protein sequence ID" value="PQP95128.1"/>
    <property type="molecule type" value="Genomic_DNA"/>
</dbReference>
<keyword evidence="11" id="KW-0067">ATP-binding</keyword>
<dbReference type="InterPro" id="IPR005034">
    <property type="entry name" value="Dicer_dimerisation"/>
</dbReference>
<evidence type="ECO:0000259" key="18">
    <source>
        <dbReference type="PROSITE" id="PS51192"/>
    </source>
</evidence>
<dbReference type="CDD" id="cd18802">
    <property type="entry name" value="SF2_C_dicer"/>
    <property type="match status" value="1"/>
</dbReference>
<evidence type="ECO:0000256" key="4">
    <source>
        <dbReference type="ARBA" id="ARBA00022722"/>
    </source>
</evidence>
<dbReference type="GO" id="GO:0046872">
    <property type="term" value="F:metal ion binding"/>
    <property type="evidence" value="ECO:0007669"/>
    <property type="project" value="UniProtKB-KW"/>
</dbReference>
<evidence type="ECO:0000259" key="19">
    <source>
        <dbReference type="PROSITE" id="PS51194"/>
    </source>
</evidence>
<evidence type="ECO:0000256" key="7">
    <source>
        <dbReference type="ARBA" id="ARBA00022741"/>
    </source>
</evidence>
<organism evidence="21 22">
    <name type="scientific">Prunus yedoensis var. nudiflora</name>
    <dbReference type="NCBI Taxonomy" id="2094558"/>
    <lineage>
        <taxon>Eukaryota</taxon>
        <taxon>Viridiplantae</taxon>
        <taxon>Streptophyta</taxon>
        <taxon>Embryophyta</taxon>
        <taxon>Tracheophyta</taxon>
        <taxon>Spermatophyta</taxon>
        <taxon>Magnoliopsida</taxon>
        <taxon>eudicotyledons</taxon>
        <taxon>Gunneridae</taxon>
        <taxon>Pentapetalae</taxon>
        <taxon>rosids</taxon>
        <taxon>fabids</taxon>
        <taxon>Rosales</taxon>
        <taxon>Rosaceae</taxon>
        <taxon>Amygdaloideae</taxon>
        <taxon>Amygdaleae</taxon>
        <taxon>Prunus</taxon>
    </lineage>
</organism>
<dbReference type="Gene3D" id="3.30.160.20">
    <property type="match status" value="1"/>
</dbReference>
<evidence type="ECO:0000256" key="5">
    <source>
        <dbReference type="ARBA" id="ARBA00022723"/>
    </source>
</evidence>
<evidence type="ECO:0000256" key="10">
    <source>
        <dbReference type="ARBA" id="ARBA00022806"/>
    </source>
</evidence>
<feature type="domain" description="Dicer dsRNA-binding fold" evidence="20">
    <location>
        <begin position="708"/>
        <end position="790"/>
    </location>
</feature>
<keyword evidence="8" id="KW-0255">Endonuclease</keyword>
<dbReference type="InterPro" id="IPR027417">
    <property type="entry name" value="P-loop_NTPase"/>
</dbReference>
<dbReference type="PROSITE" id="PS51194">
    <property type="entry name" value="HELICASE_CTER"/>
    <property type="match status" value="1"/>
</dbReference>
<dbReference type="GO" id="GO:0003723">
    <property type="term" value="F:RNA binding"/>
    <property type="evidence" value="ECO:0007669"/>
    <property type="project" value="UniProtKB-UniRule"/>
</dbReference>
<evidence type="ECO:0000256" key="14">
    <source>
        <dbReference type="ARBA" id="ARBA00035116"/>
    </source>
</evidence>
<dbReference type="PROSITE" id="PS51327">
    <property type="entry name" value="DICER_DSRBF"/>
    <property type="match status" value="1"/>
</dbReference>
<dbReference type="FunFam" id="1.10.1520.10:FF:000013">
    <property type="entry name" value="Endoribonuclease Dicer homolog 2"/>
    <property type="match status" value="1"/>
</dbReference>
<dbReference type="PROSITE" id="PS50142">
    <property type="entry name" value="RNASE_3_2"/>
    <property type="match status" value="2"/>
</dbReference>
<dbReference type="Pfam" id="PF00636">
    <property type="entry name" value="Ribonuclease_3"/>
    <property type="match status" value="1"/>
</dbReference>
<keyword evidence="6" id="KW-0677">Repeat</keyword>
<comment type="similarity">
    <text evidence="3">Belongs to the prokaryotic/mitochondrial release factor family.</text>
</comment>
<evidence type="ECO:0000256" key="3">
    <source>
        <dbReference type="ARBA" id="ARBA00010835"/>
    </source>
</evidence>